<keyword evidence="8 13" id="KW-0472">Membrane</keyword>
<evidence type="ECO:0000256" key="4">
    <source>
        <dbReference type="ARBA" id="ARBA00022692"/>
    </source>
</evidence>
<dbReference type="InterPro" id="IPR002146">
    <property type="entry name" value="ATP_synth_b/b'su_bac/chlpt"/>
</dbReference>
<reference evidence="17" key="2">
    <citation type="submission" date="2020-09" db="EMBL/GenBank/DDBJ databases">
        <authorList>
            <person name="Sun Q."/>
            <person name="Zhou Y."/>
        </authorList>
    </citation>
    <scope>NUCLEOTIDE SEQUENCE</scope>
    <source>
        <strain evidence="17">CGMCC 1.15360</strain>
    </source>
</reference>
<evidence type="ECO:0000256" key="14">
    <source>
        <dbReference type="RuleBase" id="RU003848"/>
    </source>
</evidence>
<keyword evidence="2 13" id="KW-0813">Transport</keyword>
<dbReference type="Pfam" id="PF00430">
    <property type="entry name" value="ATP-synt_B"/>
    <property type="match status" value="1"/>
</dbReference>
<evidence type="ECO:0000256" key="16">
    <source>
        <dbReference type="SAM" id="MobiDB-lite"/>
    </source>
</evidence>
<dbReference type="GO" id="GO:0005886">
    <property type="term" value="C:plasma membrane"/>
    <property type="evidence" value="ECO:0007669"/>
    <property type="project" value="UniProtKB-SubCell"/>
</dbReference>
<keyword evidence="6 13" id="KW-1133">Transmembrane helix</keyword>
<evidence type="ECO:0000256" key="13">
    <source>
        <dbReference type="HAMAP-Rule" id="MF_01398"/>
    </source>
</evidence>
<dbReference type="GO" id="GO:0012505">
    <property type="term" value="C:endomembrane system"/>
    <property type="evidence" value="ECO:0007669"/>
    <property type="project" value="UniProtKB-SubCell"/>
</dbReference>
<dbReference type="CDD" id="cd06503">
    <property type="entry name" value="ATP-synt_Fo_b"/>
    <property type="match status" value="1"/>
</dbReference>
<organism evidence="17 18">
    <name type="scientific">Croceicoccus mobilis</name>
    <dbReference type="NCBI Taxonomy" id="1703339"/>
    <lineage>
        <taxon>Bacteria</taxon>
        <taxon>Pseudomonadati</taxon>
        <taxon>Pseudomonadota</taxon>
        <taxon>Alphaproteobacteria</taxon>
        <taxon>Sphingomonadales</taxon>
        <taxon>Erythrobacteraceae</taxon>
        <taxon>Croceicoccus</taxon>
    </lineage>
</organism>
<evidence type="ECO:0000256" key="15">
    <source>
        <dbReference type="SAM" id="Coils"/>
    </source>
</evidence>
<dbReference type="RefSeq" id="WP_373288765.1">
    <property type="nucleotide sequence ID" value="NZ_BMIP01000006.1"/>
</dbReference>
<comment type="similarity">
    <text evidence="1 13 14">Belongs to the ATPase B chain family.</text>
</comment>
<keyword evidence="13" id="KW-1003">Cell membrane</keyword>
<dbReference type="InterPro" id="IPR050059">
    <property type="entry name" value="ATP_synthase_B_chain"/>
</dbReference>
<evidence type="ECO:0000256" key="6">
    <source>
        <dbReference type="ARBA" id="ARBA00022989"/>
    </source>
</evidence>
<evidence type="ECO:0000256" key="8">
    <source>
        <dbReference type="ARBA" id="ARBA00023136"/>
    </source>
</evidence>
<dbReference type="PANTHER" id="PTHR33445:SF1">
    <property type="entry name" value="ATP SYNTHASE SUBUNIT B"/>
    <property type="match status" value="1"/>
</dbReference>
<evidence type="ECO:0000256" key="7">
    <source>
        <dbReference type="ARBA" id="ARBA00023065"/>
    </source>
</evidence>
<feature type="coiled-coil region" evidence="15">
    <location>
        <begin position="82"/>
        <end position="116"/>
    </location>
</feature>
<evidence type="ECO:0000256" key="10">
    <source>
        <dbReference type="ARBA" id="ARBA00025198"/>
    </source>
</evidence>
<comment type="function">
    <text evidence="11">Component of the F(0) channel, it forms part of the peripheral stalk, linking F(1) to F(0). The b'-subunit is a diverged and duplicated form of b found in plants and photosynthetic bacteria.</text>
</comment>
<feature type="compositionally biased region" description="Low complexity" evidence="16">
    <location>
        <begin position="1"/>
        <end position="12"/>
    </location>
</feature>
<gene>
    <name evidence="13" type="primary">atpF</name>
    <name evidence="17" type="ORF">GCM10010990_27250</name>
</gene>
<dbReference type="Proteomes" id="UP000612349">
    <property type="component" value="Unassembled WGS sequence"/>
</dbReference>
<dbReference type="GO" id="GO:0046961">
    <property type="term" value="F:proton-transporting ATPase activity, rotational mechanism"/>
    <property type="evidence" value="ECO:0007669"/>
    <property type="project" value="TreeGrafter"/>
</dbReference>
<evidence type="ECO:0000256" key="9">
    <source>
        <dbReference type="ARBA" id="ARBA00023310"/>
    </source>
</evidence>
<keyword evidence="4 13" id="KW-0812">Transmembrane</keyword>
<evidence type="ECO:0000313" key="18">
    <source>
        <dbReference type="Proteomes" id="UP000612349"/>
    </source>
</evidence>
<dbReference type="AlphaFoldDB" id="A0A916Z4Q4"/>
<protein>
    <recommendedName>
        <fullName evidence="13">ATP synthase subunit b</fullName>
    </recommendedName>
    <alternativeName>
        <fullName evidence="13">ATP synthase F(0) sector subunit b</fullName>
    </alternativeName>
    <alternativeName>
        <fullName evidence="13">ATPase subunit I</fullName>
    </alternativeName>
    <alternativeName>
        <fullName evidence="13">F-type ATPase subunit b</fullName>
        <shortName evidence="13">F-ATPase subunit b</shortName>
    </alternativeName>
</protein>
<feature type="region of interest" description="Disordered" evidence="16">
    <location>
        <begin position="1"/>
        <end position="35"/>
    </location>
</feature>
<keyword evidence="15" id="KW-0175">Coiled coil</keyword>
<dbReference type="GO" id="GO:0046933">
    <property type="term" value="F:proton-transporting ATP synthase activity, rotational mechanism"/>
    <property type="evidence" value="ECO:0007669"/>
    <property type="project" value="UniProtKB-UniRule"/>
</dbReference>
<dbReference type="GO" id="GO:0045259">
    <property type="term" value="C:proton-transporting ATP synthase complex"/>
    <property type="evidence" value="ECO:0007669"/>
    <property type="project" value="UniProtKB-KW"/>
</dbReference>
<accession>A0A916Z4Q4</accession>
<evidence type="ECO:0000256" key="1">
    <source>
        <dbReference type="ARBA" id="ARBA00005513"/>
    </source>
</evidence>
<keyword evidence="7 13" id="KW-0406">Ion transport</keyword>
<comment type="subunit">
    <text evidence="13">F-type ATPases have 2 components, F(1) - the catalytic core - and F(0) - the membrane proton channel. F(1) has five subunits: alpha(3), beta(3), gamma(1), delta(1), epsilon(1). F(0) has three main subunits: a(1), b(2) and c(10-14). The alpha and beta chains form an alternating ring which encloses part of the gamma chain. F(1) is attached to F(0) by a central stalk formed by the gamma and epsilon chains, while a peripheral stalk is formed by the delta and b chains.</text>
</comment>
<comment type="subcellular location">
    <subcellularLocation>
        <location evidence="13">Cell membrane</location>
        <topology evidence="13">Single-pass membrane protein</topology>
    </subcellularLocation>
    <subcellularLocation>
        <location evidence="12">Endomembrane system</location>
        <topology evidence="12">Single-pass membrane protein</topology>
    </subcellularLocation>
</comment>
<keyword evidence="9 13" id="KW-0066">ATP synthesis</keyword>
<evidence type="ECO:0000256" key="5">
    <source>
        <dbReference type="ARBA" id="ARBA00022781"/>
    </source>
</evidence>
<dbReference type="HAMAP" id="MF_01398">
    <property type="entry name" value="ATP_synth_b_bprime"/>
    <property type="match status" value="1"/>
</dbReference>
<keyword evidence="3 13" id="KW-0138">CF(0)</keyword>
<proteinExistence type="inferred from homology"/>
<evidence type="ECO:0000256" key="3">
    <source>
        <dbReference type="ARBA" id="ARBA00022547"/>
    </source>
</evidence>
<evidence type="ECO:0000256" key="11">
    <source>
        <dbReference type="ARBA" id="ARBA00025614"/>
    </source>
</evidence>
<feature type="transmembrane region" description="Helical" evidence="13">
    <location>
        <begin position="42"/>
        <end position="68"/>
    </location>
</feature>
<comment type="caution">
    <text evidence="17">The sequence shown here is derived from an EMBL/GenBank/DDBJ whole genome shotgun (WGS) entry which is preliminary data.</text>
</comment>
<sequence length="201" mass="21001">MAAAVETAGAEALPPASQAVEEHLEHAATTEGMAEEHHAEPLLWGIAPPAAVVSSAMIVLLAIAFLYAKAHKKIAGGLDGRIAEIKHQLDEAKKLRAEAEALRKEYADKIAGAEKDAEAMLEHARTEAATIVEKAEADTATMITRREKMAEDKIAAAERGAIDELRRKAAAASAAASADLIASNHGAAADKSLVDQTITGL</sequence>
<evidence type="ECO:0000256" key="12">
    <source>
        <dbReference type="ARBA" id="ARBA00037847"/>
    </source>
</evidence>
<dbReference type="EMBL" id="BMIP01000006">
    <property type="protein sequence ID" value="GGD76151.1"/>
    <property type="molecule type" value="Genomic_DNA"/>
</dbReference>
<reference evidence="17" key="1">
    <citation type="journal article" date="2014" name="Int. J. Syst. Evol. Microbiol.">
        <title>Complete genome sequence of Corynebacterium casei LMG S-19264T (=DSM 44701T), isolated from a smear-ripened cheese.</title>
        <authorList>
            <consortium name="US DOE Joint Genome Institute (JGI-PGF)"/>
            <person name="Walter F."/>
            <person name="Albersmeier A."/>
            <person name="Kalinowski J."/>
            <person name="Ruckert C."/>
        </authorList>
    </citation>
    <scope>NUCLEOTIDE SEQUENCE</scope>
    <source>
        <strain evidence="17">CGMCC 1.15360</strain>
    </source>
</reference>
<keyword evidence="18" id="KW-1185">Reference proteome</keyword>
<feature type="compositionally biased region" description="Basic and acidic residues" evidence="16">
    <location>
        <begin position="20"/>
        <end position="35"/>
    </location>
</feature>
<dbReference type="PANTHER" id="PTHR33445">
    <property type="entry name" value="ATP SYNTHASE SUBUNIT B', CHLOROPLASTIC"/>
    <property type="match status" value="1"/>
</dbReference>
<keyword evidence="5 13" id="KW-0375">Hydrogen ion transport</keyword>
<evidence type="ECO:0000256" key="2">
    <source>
        <dbReference type="ARBA" id="ARBA00022448"/>
    </source>
</evidence>
<comment type="function">
    <text evidence="10 13">F(1)F(0) ATP synthase produces ATP from ADP in the presence of a proton or sodium gradient. F-type ATPases consist of two structural domains, F(1) containing the extramembraneous catalytic core and F(0) containing the membrane proton channel, linked together by a central stalk and a peripheral stalk. During catalysis, ATP synthesis in the catalytic domain of F(1) is coupled via a rotary mechanism of the central stalk subunits to proton translocation.</text>
</comment>
<name>A0A916Z4Q4_9SPHN</name>
<evidence type="ECO:0000313" key="17">
    <source>
        <dbReference type="EMBL" id="GGD76151.1"/>
    </source>
</evidence>